<gene>
    <name evidence="9" type="ORF">AB1Y20_022980</name>
</gene>
<evidence type="ECO:0000256" key="5">
    <source>
        <dbReference type="ARBA" id="ARBA00022454"/>
    </source>
</evidence>
<dbReference type="GO" id="GO:0010833">
    <property type="term" value="P:telomere maintenance via telomere lengthening"/>
    <property type="evidence" value="ECO:0007669"/>
    <property type="project" value="TreeGrafter"/>
</dbReference>
<dbReference type="PANTHER" id="PTHR14865:SF2">
    <property type="entry name" value="CST COMPLEX SUBUNIT CTC1"/>
    <property type="match status" value="1"/>
</dbReference>
<name>A0AB34JFS1_PRYPA</name>
<evidence type="ECO:0000256" key="4">
    <source>
        <dbReference type="ARBA" id="ARBA00016175"/>
    </source>
</evidence>
<evidence type="ECO:0000256" key="8">
    <source>
        <dbReference type="ARBA" id="ARBA00023242"/>
    </source>
</evidence>
<comment type="caution">
    <text evidence="9">The sequence shown here is derived from an EMBL/GenBank/DDBJ whole genome shotgun (WGS) entry which is preliminary data.</text>
</comment>
<evidence type="ECO:0000256" key="1">
    <source>
        <dbReference type="ARBA" id="ARBA00004123"/>
    </source>
</evidence>
<protein>
    <recommendedName>
        <fullName evidence="4">CST complex subunit CTC1</fullName>
    </recommendedName>
</protein>
<accession>A0AB34JFS1</accession>
<reference evidence="9 10" key="1">
    <citation type="journal article" date="2024" name="Science">
        <title>Giant polyketide synthase enzymes in the biosynthesis of giant marine polyether toxins.</title>
        <authorList>
            <person name="Fallon T.R."/>
            <person name="Shende V.V."/>
            <person name="Wierzbicki I.H."/>
            <person name="Pendleton A.L."/>
            <person name="Watervoot N.F."/>
            <person name="Auber R.P."/>
            <person name="Gonzalez D.J."/>
            <person name="Wisecaver J.H."/>
            <person name="Moore B.S."/>
        </authorList>
    </citation>
    <scope>NUCLEOTIDE SEQUENCE [LARGE SCALE GENOMIC DNA]</scope>
    <source>
        <strain evidence="9 10">12B1</strain>
    </source>
</reference>
<dbReference type="GO" id="GO:0003697">
    <property type="term" value="F:single-stranded DNA binding"/>
    <property type="evidence" value="ECO:0007669"/>
    <property type="project" value="TreeGrafter"/>
</dbReference>
<comment type="similarity">
    <text evidence="3">Belongs to the CTC1 family.</text>
</comment>
<sequence length="1281" mass="138395">MPRAKRGRPPASPLAEQWRAALHRLLPHRPADVEHALDVLTSTILGACPQLEDSGGECGLVDLRHLSQLSRACGGSLHDLASRREGSPGVLLAWLRPDTHRASAFPCGRAADVGSLVLSDGSCDIPCSASLEAEVSPESLGQLVLLSRWKLVPPAAAAGGREVGAVIELDGPVHFCLPPLPPPRVAAFEVDGVWRSIRRMARDCAADEAARYRKLVHLRGELTSLSEPYGLRQPVFAAEFSAAAEGAAARGGCAESASELEDGCRTSNCCTVVLFVGAHAARWRGVMRVGEVYVLTNLRQDRLHTRRGGSCLVLRSSTDQPRKAADKPTVVWSDAVWHGRGVARKARVSPCPEREDVLTMQETMSASQHWGSRVGPTRSGSCGDGKSCGPAKLVSYEGEVTAELHELIIQLDAEWLLVLTHLPPRHRLGLRVGARVRVIDAHPLCIRTNGGGGEDCGWKLAGFGACMRTHVQVVSHSRQLETPLRPSRPVPWLRALSSVLTLTEMAEAWKLLFEGKFPWATRWEGVLSTTAQEEVLLVLLRAHEFSSLVEPSNERCTRSMIASSTAMASEHECDRPVFYRCLYDEFFSHAPSCHLGESRAPMPACPPLAVVLDDLAQMPLLTARMHDVEISGRAQLVLHEDVVMARSQPPLSTNSPLVLVGQLCLARSPATPALVLVDATGQIEICLPEAEMMHPRLPQLLGAVVSISRFHLLLSAEMQGTRPRVSIWTRLFEAESLVGVVCCPGQSILRMDAPLSSFAPADQPLTQLILANVQLCLGAPASPCCPAAVQLRADTYGCYTGDSPPLGTCAPEQITLQLLGDARRWRPVLAYCSCCHLTFPAGVSTSRTPRGWVLRASKWPPLLEGGREVLVEKELSSAAMVVVRTLYAATHDSSAAPCSSLKSPIPWRRGERIVSELHAVAHKLRPFSRVAVRAELLSVEVSDSRSGYTCARRGGQTTELRLSIGDSTGTARLEVYLEGAKVALPTKLLAGAHVLLSRALCVVAKASGRLYLKADEDTSILTLWSPCTDDFRAAAPASDLGSACAAQTAKPALLTSSAVDATLSELEPSAHGKELARRVLRLRLTLRAVYSVHLRMRCAACGTYCSGCRCRCATKERPLSLEVELDCCVTDGTGKAYLKATGSLVWALLQCSSYLVKEVRAIVAAAGPLSCRALEGFLCLSHGHGQWFCGPEQRLSSDAKKRLATLWDSTSRGQRDFLVHARVGKTSSTNSTKEGSLWISGEIKSTLFPEACTSLVACHIDPLNPCDELRRALQRNLANVQ</sequence>
<evidence type="ECO:0000256" key="2">
    <source>
        <dbReference type="ARBA" id="ARBA00004574"/>
    </source>
</evidence>
<evidence type="ECO:0000256" key="3">
    <source>
        <dbReference type="ARBA" id="ARBA00006332"/>
    </source>
</evidence>
<dbReference type="PANTHER" id="PTHR14865">
    <property type="entry name" value="CST COMPLEX SUBUNIT CTC1"/>
    <property type="match status" value="1"/>
</dbReference>
<evidence type="ECO:0000256" key="6">
    <source>
        <dbReference type="ARBA" id="ARBA00022895"/>
    </source>
</evidence>
<evidence type="ECO:0000256" key="7">
    <source>
        <dbReference type="ARBA" id="ARBA00023125"/>
    </source>
</evidence>
<dbReference type="GO" id="GO:1990879">
    <property type="term" value="C:CST complex"/>
    <property type="evidence" value="ECO:0007669"/>
    <property type="project" value="TreeGrafter"/>
</dbReference>
<dbReference type="EMBL" id="JBGBPQ010000009">
    <property type="protein sequence ID" value="KAL1519459.1"/>
    <property type="molecule type" value="Genomic_DNA"/>
</dbReference>
<keyword evidence="7" id="KW-0238">DNA-binding</keyword>
<keyword evidence="8" id="KW-0539">Nucleus</keyword>
<evidence type="ECO:0000313" key="9">
    <source>
        <dbReference type="EMBL" id="KAL1519459.1"/>
    </source>
</evidence>
<dbReference type="InterPro" id="IPR042617">
    <property type="entry name" value="CTC1-like"/>
</dbReference>
<dbReference type="GO" id="GO:0045740">
    <property type="term" value="P:positive regulation of DNA replication"/>
    <property type="evidence" value="ECO:0007669"/>
    <property type="project" value="TreeGrafter"/>
</dbReference>
<dbReference type="GO" id="GO:0042162">
    <property type="term" value="F:telomeric DNA binding"/>
    <property type="evidence" value="ECO:0007669"/>
    <property type="project" value="TreeGrafter"/>
</dbReference>
<proteinExistence type="inferred from homology"/>
<keyword evidence="10" id="KW-1185">Reference proteome</keyword>
<dbReference type="Proteomes" id="UP001515480">
    <property type="component" value="Unassembled WGS sequence"/>
</dbReference>
<keyword evidence="5" id="KW-0158">Chromosome</keyword>
<evidence type="ECO:0000313" key="10">
    <source>
        <dbReference type="Proteomes" id="UP001515480"/>
    </source>
</evidence>
<comment type="subcellular location">
    <subcellularLocation>
        <location evidence="2">Chromosome</location>
        <location evidence="2">Telomere</location>
    </subcellularLocation>
    <subcellularLocation>
        <location evidence="1">Nucleus</location>
    </subcellularLocation>
</comment>
<keyword evidence="6" id="KW-0779">Telomere</keyword>
<organism evidence="9 10">
    <name type="scientific">Prymnesium parvum</name>
    <name type="common">Toxic golden alga</name>
    <dbReference type="NCBI Taxonomy" id="97485"/>
    <lineage>
        <taxon>Eukaryota</taxon>
        <taxon>Haptista</taxon>
        <taxon>Haptophyta</taxon>
        <taxon>Prymnesiophyceae</taxon>
        <taxon>Prymnesiales</taxon>
        <taxon>Prymnesiaceae</taxon>
        <taxon>Prymnesium</taxon>
    </lineage>
</organism>